<dbReference type="Gramene" id="EFJ31579">
    <property type="protein sequence ID" value="EFJ31579"/>
    <property type="gene ID" value="SELMODRAFT_408262"/>
</dbReference>
<dbReference type="InterPro" id="IPR050317">
    <property type="entry name" value="Plant_Fungal_Acyltransferase"/>
</dbReference>
<evidence type="ECO:0000313" key="2">
    <source>
        <dbReference type="EMBL" id="EFJ31579.1"/>
    </source>
</evidence>
<accession>D8R7R0</accession>
<dbReference type="Proteomes" id="UP000001514">
    <property type="component" value="Unassembled WGS sequence"/>
</dbReference>
<dbReference type="HOGENOM" id="CLU_1191613_0_0_1"/>
<dbReference type="AlphaFoldDB" id="D8R7R0"/>
<dbReference type="EMBL" id="GL377573">
    <property type="protein sequence ID" value="EFJ31579.1"/>
    <property type="molecule type" value="Genomic_DNA"/>
</dbReference>
<reference evidence="2 3" key="1">
    <citation type="journal article" date="2011" name="Science">
        <title>The Selaginella genome identifies genetic changes associated with the evolution of vascular plants.</title>
        <authorList>
            <person name="Banks J.A."/>
            <person name="Nishiyama T."/>
            <person name="Hasebe M."/>
            <person name="Bowman J.L."/>
            <person name="Gribskov M."/>
            <person name="dePamphilis C."/>
            <person name="Albert V.A."/>
            <person name="Aono N."/>
            <person name="Aoyama T."/>
            <person name="Ambrose B.A."/>
            <person name="Ashton N.W."/>
            <person name="Axtell M.J."/>
            <person name="Barker E."/>
            <person name="Barker M.S."/>
            <person name="Bennetzen J.L."/>
            <person name="Bonawitz N.D."/>
            <person name="Chapple C."/>
            <person name="Cheng C."/>
            <person name="Correa L.G."/>
            <person name="Dacre M."/>
            <person name="DeBarry J."/>
            <person name="Dreyer I."/>
            <person name="Elias M."/>
            <person name="Engstrom E.M."/>
            <person name="Estelle M."/>
            <person name="Feng L."/>
            <person name="Finet C."/>
            <person name="Floyd S.K."/>
            <person name="Frommer W.B."/>
            <person name="Fujita T."/>
            <person name="Gramzow L."/>
            <person name="Gutensohn M."/>
            <person name="Harholt J."/>
            <person name="Hattori M."/>
            <person name="Heyl A."/>
            <person name="Hirai T."/>
            <person name="Hiwatashi Y."/>
            <person name="Ishikawa M."/>
            <person name="Iwata M."/>
            <person name="Karol K.G."/>
            <person name="Koehler B."/>
            <person name="Kolukisaoglu U."/>
            <person name="Kubo M."/>
            <person name="Kurata T."/>
            <person name="Lalonde S."/>
            <person name="Li K."/>
            <person name="Li Y."/>
            <person name="Litt A."/>
            <person name="Lyons E."/>
            <person name="Manning G."/>
            <person name="Maruyama T."/>
            <person name="Michael T.P."/>
            <person name="Mikami K."/>
            <person name="Miyazaki S."/>
            <person name="Morinaga S."/>
            <person name="Murata T."/>
            <person name="Mueller-Roeber B."/>
            <person name="Nelson D.R."/>
            <person name="Obara M."/>
            <person name="Oguri Y."/>
            <person name="Olmstead R.G."/>
            <person name="Onodera N."/>
            <person name="Petersen B.L."/>
            <person name="Pils B."/>
            <person name="Prigge M."/>
            <person name="Rensing S.A."/>
            <person name="Riano-Pachon D.M."/>
            <person name="Roberts A.W."/>
            <person name="Sato Y."/>
            <person name="Scheller H.V."/>
            <person name="Schulz B."/>
            <person name="Schulz C."/>
            <person name="Shakirov E.V."/>
            <person name="Shibagaki N."/>
            <person name="Shinohara N."/>
            <person name="Shippen D.E."/>
            <person name="Soerensen I."/>
            <person name="Sotooka R."/>
            <person name="Sugimoto N."/>
            <person name="Sugita M."/>
            <person name="Sumikawa N."/>
            <person name="Tanurdzic M."/>
            <person name="Theissen G."/>
            <person name="Ulvskov P."/>
            <person name="Wakazuki S."/>
            <person name="Weng J.K."/>
            <person name="Willats W.W."/>
            <person name="Wipf D."/>
            <person name="Wolf P.G."/>
            <person name="Yang L."/>
            <person name="Zimmer A.D."/>
            <person name="Zhu Q."/>
            <person name="Mitros T."/>
            <person name="Hellsten U."/>
            <person name="Loque D."/>
            <person name="Otillar R."/>
            <person name="Salamov A."/>
            <person name="Schmutz J."/>
            <person name="Shapiro H."/>
            <person name="Lindquist E."/>
            <person name="Lucas S."/>
            <person name="Rokhsar D."/>
            <person name="Grigoriev I.V."/>
        </authorList>
    </citation>
    <scope>NUCLEOTIDE SEQUENCE [LARGE SCALE GENOMIC DNA]</scope>
</reference>
<evidence type="ECO:0000256" key="1">
    <source>
        <dbReference type="ARBA" id="ARBA00009861"/>
    </source>
</evidence>
<protein>
    <submittedName>
        <fullName evidence="2">Uncharacterized protein</fullName>
    </submittedName>
</protein>
<name>D8R7R0_SELML</name>
<keyword evidence="3" id="KW-1185">Reference proteome</keyword>
<dbReference type="GO" id="GO:0016747">
    <property type="term" value="F:acyltransferase activity, transferring groups other than amino-acyl groups"/>
    <property type="evidence" value="ECO:0000318"/>
    <property type="project" value="GO_Central"/>
</dbReference>
<gene>
    <name evidence="2" type="ORF">SELMODRAFT_408262</name>
</gene>
<dbReference type="PANTHER" id="PTHR31642:SF328">
    <property type="entry name" value="BAHD FAMILY ACYLTRANSFERASE"/>
    <property type="match status" value="1"/>
</dbReference>
<proteinExistence type="inferred from homology"/>
<dbReference type="KEGG" id="smo:SELMODRAFT_408262"/>
<organism evidence="3">
    <name type="scientific">Selaginella moellendorffii</name>
    <name type="common">Spikemoss</name>
    <dbReference type="NCBI Taxonomy" id="88036"/>
    <lineage>
        <taxon>Eukaryota</taxon>
        <taxon>Viridiplantae</taxon>
        <taxon>Streptophyta</taxon>
        <taxon>Embryophyta</taxon>
        <taxon>Tracheophyta</taxon>
        <taxon>Lycopodiopsida</taxon>
        <taxon>Selaginellales</taxon>
        <taxon>Selaginellaceae</taxon>
        <taxon>Selaginella</taxon>
    </lineage>
</organism>
<evidence type="ECO:0000313" key="3">
    <source>
        <dbReference type="Proteomes" id="UP000001514"/>
    </source>
</evidence>
<sequence length="233" mass="25654">MSEISSSLRTPLHYHERPYFSAASTRLLLGSTRLSSTIRPFRPAQAIPLQDALPLLSASRPLQASSQSGPRDPVLRLRHRVLRSARQQISRPSQRKKPRNFLLSRSSSLGSCAAQVATHHSAADGVATADFVKAWALISSGQEHRVNPPHLERSLLLQPDAIPPESTPAEYQIEPPPFPDPRNVERAILSFTSSGIRSLLKSDTTATLPAAHLWIAITRARTELSLLQPHERG</sequence>
<dbReference type="InterPro" id="IPR023213">
    <property type="entry name" value="CAT-like_dom_sf"/>
</dbReference>
<comment type="similarity">
    <text evidence="1">Belongs to the plant acyltransferase family.</text>
</comment>
<dbReference type="InParanoid" id="D8R7R0"/>
<dbReference type="Gene3D" id="3.30.559.10">
    <property type="entry name" value="Chloramphenicol acetyltransferase-like domain"/>
    <property type="match status" value="1"/>
</dbReference>
<dbReference type="PANTHER" id="PTHR31642">
    <property type="entry name" value="TRICHOTHECENE 3-O-ACETYLTRANSFERASE"/>
    <property type="match status" value="1"/>
</dbReference>